<dbReference type="InterPro" id="IPR009057">
    <property type="entry name" value="Homeodomain-like_sf"/>
</dbReference>
<dbReference type="Gene3D" id="1.10.357.10">
    <property type="entry name" value="Tetracycline Repressor, domain 2"/>
    <property type="match status" value="1"/>
</dbReference>
<evidence type="ECO:0000259" key="3">
    <source>
        <dbReference type="PROSITE" id="PS50977"/>
    </source>
</evidence>
<comment type="caution">
    <text evidence="4">The sequence shown here is derived from an EMBL/GenBank/DDBJ whole genome shotgun (WGS) entry which is preliminary data.</text>
</comment>
<feature type="domain" description="HTH tetR-type" evidence="3">
    <location>
        <begin position="9"/>
        <end position="69"/>
    </location>
</feature>
<dbReference type="RefSeq" id="WP_154537152.1">
    <property type="nucleotide sequence ID" value="NZ_JAQYHJ010000111.1"/>
</dbReference>
<protein>
    <submittedName>
        <fullName evidence="4">TetR/AcrR family transcriptional regulator</fullName>
    </submittedName>
</protein>
<evidence type="ECO:0000256" key="2">
    <source>
        <dbReference type="PROSITE-ProRule" id="PRU00335"/>
    </source>
</evidence>
<keyword evidence="1 2" id="KW-0238">DNA-binding</keyword>
<keyword evidence="5" id="KW-1185">Reference proteome</keyword>
<dbReference type="InterPro" id="IPR001647">
    <property type="entry name" value="HTH_TetR"/>
</dbReference>
<sequence>MKELNSYKIMSMKNLINSARTILEKEGIDAITIRKVGDLSGFNSATMYNYFENLEHLKVFVCLFSFEEYLDDIKNYIKKSDDEIMYNYFAVWECFLLHTMKNVDVFYTLFFNQLNRSISEYVDEYYSVFPREEKDYGDVINSMLKNYSIESRNILMVKDIAKKGYIEENSIDFINDLTSFTYESILFRVYKGFMSPEEGKTQIMKYVRSILESKLIEK</sequence>
<feature type="DNA-binding region" description="H-T-H motif" evidence="2">
    <location>
        <begin position="32"/>
        <end position="51"/>
    </location>
</feature>
<reference evidence="4 5" key="1">
    <citation type="submission" date="2019-08" db="EMBL/GenBank/DDBJ databases">
        <title>In-depth cultivation of the pig gut microbiome towards novel bacterial diversity and tailored functional studies.</title>
        <authorList>
            <person name="Wylensek D."/>
            <person name="Hitch T.C.A."/>
            <person name="Clavel T."/>
        </authorList>
    </citation>
    <scope>NUCLEOTIDE SEQUENCE [LARGE SCALE GENOMIC DNA]</scope>
    <source>
        <strain evidence="4 5">WCA-SAB-591-4A-A</strain>
    </source>
</reference>
<evidence type="ECO:0000313" key="4">
    <source>
        <dbReference type="EMBL" id="MST61769.1"/>
    </source>
</evidence>
<evidence type="ECO:0000256" key="1">
    <source>
        <dbReference type="ARBA" id="ARBA00023125"/>
    </source>
</evidence>
<dbReference type="Proteomes" id="UP000440713">
    <property type="component" value="Unassembled WGS sequence"/>
</dbReference>
<dbReference type="GO" id="GO:0003677">
    <property type="term" value="F:DNA binding"/>
    <property type="evidence" value="ECO:0007669"/>
    <property type="project" value="UniProtKB-UniRule"/>
</dbReference>
<dbReference type="PROSITE" id="PS50977">
    <property type="entry name" value="HTH_TETR_2"/>
    <property type="match status" value="1"/>
</dbReference>
<proteinExistence type="predicted"/>
<gene>
    <name evidence="4" type="ORF">FYJ71_02120</name>
</gene>
<accession>A0A6N7XEY7</accession>
<organism evidence="4 5">
    <name type="scientific">Peptostreptococcus porci</name>
    <dbReference type="NCBI Taxonomy" id="2652282"/>
    <lineage>
        <taxon>Bacteria</taxon>
        <taxon>Bacillati</taxon>
        <taxon>Bacillota</taxon>
        <taxon>Clostridia</taxon>
        <taxon>Peptostreptococcales</taxon>
        <taxon>Peptostreptococcaceae</taxon>
        <taxon>Peptostreptococcus</taxon>
    </lineage>
</organism>
<dbReference type="AlphaFoldDB" id="A0A6N7XEY7"/>
<name>A0A6N7XEY7_9FIRM</name>
<dbReference type="EMBL" id="VUNE01000001">
    <property type="protein sequence ID" value="MST61769.1"/>
    <property type="molecule type" value="Genomic_DNA"/>
</dbReference>
<dbReference type="SUPFAM" id="SSF46689">
    <property type="entry name" value="Homeodomain-like"/>
    <property type="match status" value="1"/>
</dbReference>
<evidence type="ECO:0000313" key="5">
    <source>
        <dbReference type="Proteomes" id="UP000440713"/>
    </source>
</evidence>